<dbReference type="InterPro" id="IPR050750">
    <property type="entry name" value="C5-MTase"/>
</dbReference>
<accession>R3WME7</accession>
<dbReference type="NCBIfam" id="TIGR00675">
    <property type="entry name" value="dcm"/>
    <property type="match status" value="1"/>
</dbReference>
<protein>
    <recommendedName>
        <fullName evidence="7">Cytosine-specific methyltransferase</fullName>
        <ecNumber evidence="7">2.1.1.37</ecNumber>
    </recommendedName>
</protein>
<dbReference type="InterPro" id="IPR029063">
    <property type="entry name" value="SAM-dependent_MTases_sf"/>
</dbReference>
<keyword evidence="1 5" id="KW-0489">Methyltransferase</keyword>
<evidence type="ECO:0000313" key="8">
    <source>
        <dbReference type="EMBL" id="EOL42995.1"/>
    </source>
</evidence>
<dbReference type="HOGENOM" id="CLU_006958_0_3_9"/>
<comment type="similarity">
    <text evidence="5 6">Belongs to the class I-like SAM-binding methyltransferase superfamily. C5-methyltransferase family.</text>
</comment>
<evidence type="ECO:0000313" key="9">
    <source>
        <dbReference type="Proteomes" id="UP000013785"/>
    </source>
</evidence>
<reference evidence="8 9" key="1">
    <citation type="submission" date="2013-02" db="EMBL/GenBank/DDBJ databases">
        <title>The Genome Sequence of Enterococcus phoeniculicola BAA-412.</title>
        <authorList>
            <consortium name="The Broad Institute Genome Sequencing Platform"/>
            <consortium name="The Broad Institute Genome Sequencing Center for Infectious Disease"/>
            <person name="Earl A.M."/>
            <person name="Gilmore M.S."/>
            <person name="Lebreton F."/>
            <person name="Walker B."/>
            <person name="Young S.K."/>
            <person name="Zeng Q."/>
            <person name="Gargeya S."/>
            <person name="Fitzgerald M."/>
            <person name="Haas B."/>
            <person name="Abouelleil A."/>
            <person name="Alvarado L."/>
            <person name="Arachchi H.M."/>
            <person name="Berlin A.M."/>
            <person name="Chapman S.B."/>
            <person name="Dewar J."/>
            <person name="Goldberg J."/>
            <person name="Griggs A."/>
            <person name="Gujja S."/>
            <person name="Hansen M."/>
            <person name="Howarth C."/>
            <person name="Imamovic A."/>
            <person name="Larimer J."/>
            <person name="McCowan C."/>
            <person name="Murphy C."/>
            <person name="Neiman D."/>
            <person name="Pearson M."/>
            <person name="Priest M."/>
            <person name="Roberts A."/>
            <person name="Saif S."/>
            <person name="Shea T."/>
            <person name="Sisk P."/>
            <person name="Sykes S."/>
            <person name="Wortman J."/>
            <person name="Nusbaum C."/>
            <person name="Birren B."/>
        </authorList>
    </citation>
    <scope>NUCLEOTIDE SEQUENCE [LARGE SCALE GENOMIC DNA]</scope>
    <source>
        <strain evidence="8 9">ATCC BAA-412</strain>
    </source>
</reference>
<dbReference type="GO" id="GO:0003886">
    <property type="term" value="F:DNA (cytosine-5-)-methyltransferase activity"/>
    <property type="evidence" value="ECO:0007669"/>
    <property type="project" value="UniProtKB-EC"/>
</dbReference>
<dbReference type="GO" id="GO:0009307">
    <property type="term" value="P:DNA restriction-modification system"/>
    <property type="evidence" value="ECO:0007669"/>
    <property type="project" value="UniProtKB-KW"/>
</dbReference>
<dbReference type="eggNOG" id="COG0270">
    <property type="taxonomic scope" value="Bacteria"/>
</dbReference>
<keyword evidence="2 5" id="KW-0808">Transferase</keyword>
<dbReference type="CDD" id="cd00315">
    <property type="entry name" value="Cyt_C5_DNA_methylase"/>
    <property type="match status" value="1"/>
</dbReference>
<keyword evidence="9" id="KW-1185">Reference proteome</keyword>
<proteinExistence type="inferred from homology"/>
<keyword evidence="4" id="KW-0680">Restriction system</keyword>
<dbReference type="PROSITE" id="PS00095">
    <property type="entry name" value="C5_MTASE_2"/>
    <property type="match status" value="1"/>
</dbReference>
<dbReference type="PROSITE" id="PS51679">
    <property type="entry name" value="SAM_MT_C5"/>
    <property type="match status" value="1"/>
</dbReference>
<dbReference type="EMBL" id="AJAT01000016">
    <property type="protein sequence ID" value="EOL42995.1"/>
    <property type="molecule type" value="Genomic_DNA"/>
</dbReference>
<dbReference type="InterPro" id="IPR018117">
    <property type="entry name" value="C5_DNA_meth_AS"/>
</dbReference>
<evidence type="ECO:0000256" key="2">
    <source>
        <dbReference type="ARBA" id="ARBA00022679"/>
    </source>
</evidence>
<dbReference type="PRINTS" id="PR00105">
    <property type="entry name" value="C5METTRFRASE"/>
</dbReference>
<dbReference type="Proteomes" id="UP000013785">
    <property type="component" value="Unassembled WGS sequence"/>
</dbReference>
<dbReference type="InterPro" id="IPR001525">
    <property type="entry name" value="C5_MeTfrase"/>
</dbReference>
<evidence type="ECO:0000256" key="3">
    <source>
        <dbReference type="ARBA" id="ARBA00022691"/>
    </source>
</evidence>
<comment type="catalytic activity">
    <reaction evidence="7">
        <text>a 2'-deoxycytidine in DNA + S-adenosyl-L-methionine = a 5-methyl-2'-deoxycytidine in DNA + S-adenosyl-L-homocysteine + H(+)</text>
        <dbReference type="Rhea" id="RHEA:13681"/>
        <dbReference type="Rhea" id="RHEA-COMP:11369"/>
        <dbReference type="Rhea" id="RHEA-COMP:11370"/>
        <dbReference type="ChEBI" id="CHEBI:15378"/>
        <dbReference type="ChEBI" id="CHEBI:57856"/>
        <dbReference type="ChEBI" id="CHEBI:59789"/>
        <dbReference type="ChEBI" id="CHEBI:85452"/>
        <dbReference type="ChEBI" id="CHEBI:85454"/>
        <dbReference type="EC" id="2.1.1.37"/>
    </reaction>
</comment>
<dbReference type="PATRIC" id="fig|1158610.3.peg.1966"/>
<dbReference type="InterPro" id="IPR031303">
    <property type="entry name" value="C5_meth_CS"/>
</dbReference>
<comment type="caution">
    <text evidence="8">The sequence shown here is derived from an EMBL/GenBank/DDBJ whole genome shotgun (WGS) entry which is preliminary data.</text>
</comment>
<evidence type="ECO:0000256" key="5">
    <source>
        <dbReference type="PROSITE-ProRule" id="PRU01016"/>
    </source>
</evidence>
<name>R3WME7_9ENTE</name>
<dbReference type="Gene3D" id="3.90.120.10">
    <property type="entry name" value="DNA Methylase, subunit A, domain 2"/>
    <property type="match status" value="1"/>
</dbReference>
<sequence>MSKHQKTFIDLFSGIGGFRFGMTWAGFKCVAYCEIDKFARRSYQSIFNTKNEVEMHDITKISDEFIQSIGYVDVIVAGFPCQPFSIAGKRKGFSDTRGTLFFEITRFVSLLKPEFIFLENVRGLLSHDEGNTFEKILSTLAELGYDCEWCCINSKNYVAQNRERVYIIGHRRTSSSSNVFPIEQTKRGDSIQFEKIVEAGQFNSDKAPLNTIFPMNTPTRFKSRCNAKRVKRNDEPMYTLKTVDRHGIIIAAKMNMVFEQANRIYSIEGLAPTLTASSGGGHTPKILIKDIGNNVCTTHDFEVRNLTPLECWRLQGFPDSAFLAAKFGSKEIANKIIEERLDHYNCDFDQKMSNHQLYKQAGNSVTVNVIYEIARSLKNISK</sequence>
<evidence type="ECO:0000256" key="1">
    <source>
        <dbReference type="ARBA" id="ARBA00022603"/>
    </source>
</evidence>
<dbReference type="Pfam" id="PF00145">
    <property type="entry name" value="DNA_methylase"/>
    <property type="match status" value="1"/>
</dbReference>
<dbReference type="STRING" id="154621.RV11_GL003186"/>
<evidence type="ECO:0000256" key="6">
    <source>
        <dbReference type="RuleBase" id="RU000416"/>
    </source>
</evidence>
<gene>
    <name evidence="8" type="ORF">UC3_01972</name>
</gene>
<dbReference type="PANTHER" id="PTHR46098:SF1">
    <property type="entry name" value="TRNA (CYTOSINE(38)-C(5))-METHYLTRANSFERASE"/>
    <property type="match status" value="1"/>
</dbReference>
<feature type="active site" evidence="5">
    <location>
        <position position="81"/>
    </location>
</feature>
<dbReference type="OrthoDB" id="9813719at2"/>
<evidence type="ECO:0000256" key="4">
    <source>
        <dbReference type="ARBA" id="ARBA00022747"/>
    </source>
</evidence>
<organism evidence="8 9">
    <name type="scientific">Enterococcus phoeniculicola ATCC BAA-412</name>
    <dbReference type="NCBI Taxonomy" id="1158610"/>
    <lineage>
        <taxon>Bacteria</taxon>
        <taxon>Bacillati</taxon>
        <taxon>Bacillota</taxon>
        <taxon>Bacilli</taxon>
        <taxon>Lactobacillales</taxon>
        <taxon>Enterococcaceae</taxon>
        <taxon>Enterococcus</taxon>
    </lineage>
</organism>
<dbReference type="EC" id="2.1.1.37" evidence="7"/>
<dbReference type="PANTHER" id="PTHR46098">
    <property type="entry name" value="TRNA (CYTOSINE(38)-C(5))-METHYLTRANSFERASE"/>
    <property type="match status" value="1"/>
</dbReference>
<evidence type="ECO:0000256" key="7">
    <source>
        <dbReference type="RuleBase" id="RU000417"/>
    </source>
</evidence>
<keyword evidence="3 5" id="KW-0949">S-adenosyl-L-methionine</keyword>
<dbReference type="GO" id="GO:0032259">
    <property type="term" value="P:methylation"/>
    <property type="evidence" value="ECO:0007669"/>
    <property type="project" value="UniProtKB-KW"/>
</dbReference>
<dbReference type="RefSeq" id="WP_010768634.1">
    <property type="nucleotide sequence ID" value="NZ_ASWE01000002.1"/>
</dbReference>
<dbReference type="SUPFAM" id="SSF53335">
    <property type="entry name" value="S-adenosyl-L-methionine-dependent methyltransferases"/>
    <property type="match status" value="1"/>
</dbReference>
<dbReference type="PROSITE" id="PS00094">
    <property type="entry name" value="C5_MTASE_1"/>
    <property type="match status" value="1"/>
</dbReference>
<dbReference type="Gene3D" id="3.40.50.150">
    <property type="entry name" value="Vaccinia Virus protein VP39"/>
    <property type="match status" value="1"/>
</dbReference>
<dbReference type="AlphaFoldDB" id="R3WME7"/>